<evidence type="ECO:0000259" key="2">
    <source>
        <dbReference type="Pfam" id="PF25480"/>
    </source>
</evidence>
<accession>A0A6G1L945</accession>
<feature type="domain" description="DUF7904" evidence="2">
    <location>
        <begin position="2"/>
        <end position="80"/>
    </location>
</feature>
<keyword evidence="4" id="KW-1185">Reference proteome</keyword>
<feature type="domain" description="Gelsolin-like" evidence="1">
    <location>
        <begin position="104"/>
        <end position="174"/>
    </location>
</feature>
<dbReference type="SUPFAM" id="SSF55753">
    <property type="entry name" value="Actin depolymerizing proteins"/>
    <property type="match status" value="2"/>
</dbReference>
<dbReference type="Pfam" id="PF00626">
    <property type="entry name" value="Gelsolin"/>
    <property type="match status" value="2"/>
</dbReference>
<evidence type="ECO:0008006" key="5">
    <source>
        <dbReference type="Google" id="ProtNLM"/>
    </source>
</evidence>
<dbReference type="PANTHER" id="PTHR11977">
    <property type="entry name" value="VILLIN"/>
    <property type="match status" value="1"/>
</dbReference>
<dbReference type="PANTHER" id="PTHR11977:SF133">
    <property type="entry name" value="DUF4045 DOMAIN-CONTAINING PROTEIN"/>
    <property type="match status" value="1"/>
</dbReference>
<evidence type="ECO:0000313" key="3">
    <source>
        <dbReference type="EMBL" id="KAF2769365.1"/>
    </source>
</evidence>
<dbReference type="Pfam" id="PF25480">
    <property type="entry name" value="DUF7904"/>
    <property type="match status" value="1"/>
</dbReference>
<dbReference type="GO" id="GO:0051015">
    <property type="term" value="F:actin filament binding"/>
    <property type="evidence" value="ECO:0007669"/>
    <property type="project" value="InterPro"/>
</dbReference>
<dbReference type="SMART" id="SM00262">
    <property type="entry name" value="GEL"/>
    <property type="match status" value="1"/>
</dbReference>
<dbReference type="GO" id="GO:0005737">
    <property type="term" value="C:cytoplasm"/>
    <property type="evidence" value="ECO:0007669"/>
    <property type="project" value="TreeGrafter"/>
</dbReference>
<gene>
    <name evidence="3" type="ORF">EJ03DRAFT_343395</name>
</gene>
<dbReference type="GO" id="GO:0051016">
    <property type="term" value="P:barbed-end actin filament capping"/>
    <property type="evidence" value="ECO:0007669"/>
    <property type="project" value="TreeGrafter"/>
</dbReference>
<protein>
    <recommendedName>
        <fullName evidence="5">Gelsolin-like domain-containing protein</fullName>
    </recommendedName>
</protein>
<evidence type="ECO:0000259" key="1">
    <source>
        <dbReference type="Pfam" id="PF00626"/>
    </source>
</evidence>
<dbReference type="GO" id="GO:0015629">
    <property type="term" value="C:actin cytoskeleton"/>
    <property type="evidence" value="ECO:0007669"/>
    <property type="project" value="TreeGrafter"/>
</dbReference>
<evidence type="ECO:0000313" key="4">
    <source>
        <dbReference type="Proteomes" id="UP000799436"/>
    </source>
</evidence>
<dbReference type="InterPro" id="IPR029006">
    <property type="entry name" value="ADF-H/Gelsolin-like_dom_sf"/>
</dbReference>
<dbReference type="AlphaFoldDB" id="A0A6G1L945"/>
<name>A0A6G1L945_9PEZI</name>
<dbReference type="InterPro" id="IPR007123">
    <property type="entry name" value="Gelsolin-like_dom"/>
</dbReference>
<proteinExistence type="predicted"/>
<dbReference type="GO" id="GO:0005546">
    <property type="term" value="F:phosphatidylinositol-4,5-bisphosphate binding"/>
    <property type="evidence" value="ECO:0007669"/>
    <property type="project" value="TreeGrafter"/>
</dbReference>
<dbReference type="Proteomes" id="UP000799436">
    <property type="component" value="Unassembled WGS sequence"/>
</dbReference>
<dbReference type="Gene3D" id="3.40.20.10">
    <property type="entry name" value="Severin"/>
    <property type="match status" value="3"/>
</dbReference>
<feature type="domain" description="Gelsolin-like" evidence="1">
    <location>
        <begin position="250"/>
        <end position="296"/>
    </location>
</feature>
<dbReference type="GO" id="GO:0051014">
    <property type="term" value="P:actin filament severing"/>
    <property type="evidence" value="ECO:0007669"/>
    <property type="project" value="TreeGrafter"/>
</dbReference>
<dbReference type="SUPFAM" id="SSF82754">
    <property type="entry name" value="C-terminal, gelsolin-like domain of Sec23/24"/>
    <property type="match status" value="1"/>
</dbReference>
<sequence length="372" mass="40948">MLHEAGVYICGHSHIAGSAKNAEAYIWRGKSASDAVFEQGKAAAKKVAYEMSAGAPVTVLLGHEPASFLQALGGIMVTRRGSREGAPKQYMLCGRKHLGHITFDEVDFAVASLCAGFVYLISYPVTLQQTKLYLWKGSACSNEEISAARLAAMDLSETGEIIEVDNGAEFASFLRIFGADTTKASVPKTTPFWRQKTLAPDRFAAHLFRVQQFEEKPSLFTSLLNRRPSWNGRSPSRDNEEVKVAAKHISPFCQDDLEAEGIYLLDAHSELYLILGPLFASQQENVRDTLLAQALLFTAEYMDVAAEERPMAPKASVLFRGFPPDLKMLFRHWDEQRGLWGTAGLMAGMRASMAHEVKILPIDDVLTAVCQG</sequence>
<dbReference type="InterPro" id="IPR036180">
    <property type="entry name" value="Gelsolin-like_dom_sf"/>
</dbReference>
<dbReference type="GO" id="GO:0008154">
    <property type="term" value="P:actin polymerization or depolymerization"/>
    <property type="evidence" value="ECO:0007669"/>
    <property type="project" value="TreeGrafter"/>
</dbReference>
<organism evidence="3 4">
    <name type="scientific">Teratosphaeria nubilosa</name>
    <dbReference type="NCBI Taxonomy" id="161662"/>
    <lineage>
        <taxon>Eukaryota</taxon>
        <taxon>Fungi</taxon>
        <taxon>Dikarya</taxon>
        <taxon>Ascomycota</taxon>
        <taxon>Pezizomycotina</taxon>
        <taxon>Dothideomycetes</taxon>
        <taxon>Dothideomycetidae</taxon>
        <taxon>Mycosphaerellales</taxon>
        <taxon>Teratosphaeriaceae</taxon>
        <taxon>Teratosphaeria</taxon>
    </lineage>
</organism>
<dbReference type="InterPro" id="IPR007122">
    <property type="entry name" value="Villin/Gelsolin"/>
</dbReference>
<dbReference type="InterPro" id="IPR057226">
    <property type="entry name" value="DUF7904"/>
</dbReference>
<dbReference type="EMBL" id="ML995834">
    <property type="protein sequence ID" value="KAF2769365.1"/>
    <property type="molecule type" value="Genomic_DNA"/>
</dbReference>
<dbReference type="OrthoDB" id="6375767at2759"/>
<reference evidence="3" key="1">
    <citation type="journal article" date="2020" name="Stud. Mycol.">
        <title>101 Dothideomycetes genomes: a test case for predicting lifestyles and emergence of pathogens.</title>
        <authorList>
            <person name="Haridas S."/>
            <person name="Albert R."/>
            <person name="Binder M."/>
            <person name="Bloem J."/>
            <person name="Labutti K."/>
            <person name="Salamov A."/>
            <person name="Andreopoulos B."/>
            <person name="Baker S."/>
            <person name="Barry K."/>
            <person name="Bills G."/>
            <person name="Bluhm B."/>
            <person name="Cannon C."/>
            <person name="Castanera R."/>
            <person name="Culley D."/>
            <person name="Daum C."/>
            <person name="Ezra D."/>
            <person name="Gonzalez J."/>
            <person name="Henrissat B."/>
            <person name="Kuo A."/>
            <person name="Liang C."/>
            <person name="Lipzen A."/>
            <person name="Lutzoni F."/>
            <person name="Magnuson J."/>
            <person name="Mondo S."/>
            <person name="Nolan M."/>
            <person name="Ohm R."/>
            <person name="Pangilinan J."/>
            <person name="Park H.-J."/>
            <person name="Ramirez L."/>
            <person name="Alfaro M."/>
            <person name="Sun H."/>
            <person name="Tritt A."/>
            <person name="Yoshinaga Y."/>
            <person name="Zwiers L.-H."/>
            <person name="Turgeon B."/>
            <person name="Goodwin S."/>
            <person name="Spatafora J."/>
            <person name="Crous P."/>
            <person name="Grigoriev I."/>
        </authorList>
    </citation>
    <scope>NUCLEOTIDE SEQUENCE</scope>
    <source>
        <strain evidence="3">CBS 116005</strain>
    </source>
</reference>